<reference evidence="1" key="1">
    <citation type="journal article" date="2014" name="Front. Microbiol.">
        <title>High frequency of phylogenetically diverse reductive dehalogenase-homologous genes in deep subseafloor sedimentary metagenomes.</title>
        <authorList>
            <person name="Kawai M."/>
            <person name="Futagami T."/>
            <person name="Toyoda A."/>
            <person name="Takaki Y."/>
            <person name="Nishi S."/>
            <person name="Hori S."/>
            <person name="Arai W."/>
            <person name="Tsubouchi T."/>
            <person name="Morono Y."/>
            <person name="Uchiyama I."/>
            <person name="Ito T."/>
            <person name="Fujiyama A."/>
            <person name="Inagaki F."/>
            <person name="Takami H."/>
        </authorList>
    </citation>
    <scope>NUCLEOTIDE SEQUENCE</scope>
    <source>
        <strain evidence="1">Expedition CK06-06</strain>
    </source>
</reference>
<dbReference type="AlphaFoldDB" id="X1TJP0"/>
<dbReference type="EMBL" id="BARW01007516">
    <property type="protein sequence ID" value="GAI87810.1"/>
    <property type="molecule type" value="Genomic_DNA"/>
</dbReference>
<accession>X1TJP0</accession>
<evidence type="ECO:0000313" key="1">
    <source>
        <dbReference type="EMBL" id="GAI87810.1"/>
    </source>
</evidence>
<proteinExistence type="predicted"/>
<protein>
    <submittedName>
        <fullName evidence="1">Uncharacterized protein</fullName>
    </submittedName>
</protein>
<dbReference type="Gene3D" id="2.120.10.30">
    <property type="entry name" value="TolB, C-terminal domain"/>
    <property type="match status" value="1"/>
</dbReference>
<organism evidence="1">
    <name type="scientific">marine sediment metagenome</name>
    <dbReference type="NCBI Taxonomy" id="412755"/>
    <lineage>
        <taxon>unclassified sequences</taxon>
        <taxon>metagenomes</taxon>
        <taxon>ecological metagenomes</taxon>
    </lineage>
</organism>
<gene>
    <name evidence="1" type="ORF">S12H4_15619</name>
</gene>
<dbReference type="InterPro" id="IPR011042">
    <property type="entry name" value="6-blade_b-propeller_TolB-like"/>
</dbReference>
<comment type="caution">
    <text evidence="1">The sequence shown here is derived from an EMBL/GenBank/DDBJ whole genome shotgun (WGS) entry which is preliminary data.</text>
</comment>
<sequence length="139" mass="15351">MLALPLINAQEENVHSLFLLPVGQGLPTLADVALSLYADGRILKFLGGQPAPFELVGLYEPLRNPTALFTNEEANSLYVADAGNKRIVQLTKEGRFLRQFQAGEGEAFDQLKGFFASETYHRLYFVSGNKLCVTNMPSE</sequence>
<name>X1TJP0_9ZZZZ</name>